<evidence type="ECO:0000313" key="14">
    <source>
        <dbReference type="Proteomes" id="UP000192927"/>
    </source>
</evidence>
<organism evidence="13 14">
    <name type="scientific">Lasallia pustulata</name>
    <dbReference type="NCBI Taxonomy" id="136370"/>
    <lineage>
        <taxon>Eukaryota</taxon>
        <taxon>Fungi</taxon>
        <taxon>Dikarya</taxon>
        <taxon>Ascomycota</taxon>
        <taxon>Pezizomycotina</taxon>
        <taxon>Lecanoromycetes</taxon>
        <taxon>OSLEUM clade</taxon>
        <taxon>Umbilicariomycetidae</taxon>
        <taxon>Umbilicariales</taxon>
        <taxon>Umbilicariaceae</taxon>
        <taxon>Lasallia</taxon>
    </lineage>
</organism>
<dbReference type="CDD" id="cd05706">
    <property type="entry name" value="S1_Rrp5_repeat_sc10"/>
    <property type="match status" value="1"/>
</dbReference>
<evidence type="ECO:0000256" key="6">
    <source>
        <dbReference type="ARBA" id="ARBA00022737"/>
    </source>
</evidence>
<dbReference type="GO" id="GO:0032040">
    <property type="term" value="C:small-subunit processome"/>
    <property type="evidence" value="ECO:0007669"/>
    <property type="project" value="TreeGrafter"/>
</dbReference>
<dbReference type="FunFam" id="2.40.50.140:FF:000279">
    <property type="entry name" value="rRNA biogenesis protein rrp5"/>
    <property type="match status" value="1"/>
</dbReference>
<dbReference type="Gene3D" id="1.25.40.10">
    <property type="entry name" value="Tetratricopeptide repeat domain"/>
    <property type="match status" value="1"/>
</dbReference>
<feature type="compositionally biased region" description="Acidic residues" evidence="11">
    <location>
        <begin position="88"/>
        <end position="99"/>
    </location>
</feature>
<dbReference type="Proteomes" id="UP000192927">
    <property type="component" value="Unassembled WGS sequence"/>
</dbReference>
<evidence type="ECO:0000256" key="7">
    <source>
        <dbReference type="ARBA" id="ARBA00023242"/>
    </source>
</evidence>
<feature type="domain" description="S1 motif" evidence="12">
    <location>
        <begin position="728"/>
        <end position="802"/>
    </location>
</feature>
<dbReference type="CDD" id="cd00164">
    <property type="entry name" value="S1_like"/>
    <property type="match status" value="1"/>
</dbReference>
<dbReference type="Pfam" id="PF05843">
    <property type="entry name" value="Suf"/>
    <property type="match status" value="1"/>
</dbReference>
<keyword evidence="5" id="KW-0597">Phosphoprotein</keyword>
<comment type="subcellular location">
    <subcellularLocation>
        <location evidence="2">Nucleus</location>
        <location evidence="2">Nucleolus</location>
    </subcellularLocation>
</comment>
<dbReference type="FunFam" id="2.40.50.140:FF:000159">
    <property type="entry name" value="rRNA biogenesis protein rrp5"/>
    <property type="match status" value="1"/>
</dbReference>
<dbReference type="InterPro" id="IPR057301">
    <property type="entry name" value="Rrp5_OB_4th"/>
</dbReference>
<sequence>MAPIKRKSDAPKKAVPNQEHVAKRQKKSQDPEPSTLSALREEEPAFPRGGASVLTPLEYKQIQIQATKDVLFEQNTGRKAPKHGPEDSQNEVEEEEQEQVEGPPATSKRKPRPKVYKDKKGLSVVEEPGIRIEGLSYKRLVPGSLVLGQISQLNRHDIALALPNNLTGYVPLTAISDKLTKRLEALVADEEEDEDTVDPGKEQNVDLSSFFTVGQYLRAHVTSTHDDTASGGKGKKRIELSINPRHANAGLKKGDLVVNTMAQATVTSVEDHGLIMDLGIDEADLRGFMSSKELGHGVDHTRIEEGAVILCLVTGLSSNGNVIKLSADRQRMGNTKKTNFLTDAPSVDSFLPGTAVEILVAEVTLSGIAGKVMGLLDVTADLIHSGYAASGKELGKKYTTGSKVKGRIICTFPTSDFKKLGVSFLGHIMSLSSCMPTLIKGNDGVMPTQALPISTIVDEARVVKVQPGMGLLLDVGVKGVRGFVHISRVADGKTESLSESIGPYKVGSVHQARIVGYNPVDGLFLASLEQKIINEPFLRIEDVQIGQIVKGKIEKLIVNATGVGGVLVNIAAGITGLVPEIHLADIHLQHPEKKFREGLSVTARILSVDLEKRQIRMTLKKSLVNTDAAIWSSFDNLAPGMHAPGTLVSILSSGAIVQFYGSVRGFLPVSEMSESYIRDPKQHFRTGQVVSVYIVSVDPPERRMRVSCKDPSVFSSAQQKALEELNPGNAVTGTVSEKTNDELVVDLEGSGLKAVLPIEHLADGSEQKCLSLAKKIRVDQKLRDLVVLSKNETKRLIRLTSKPSLVKAARAGQLLTKFEDLVQGAEVTGCVKNVTLTGVFVQFGGDLTGLLLRAHMPDEAVRLPDFGMRRGQTISARVLSVDHGQRRFLLTLKHPAVPATAPARGQGILSASDRAVLNAADGVSKSIDDFTLGKLTKAKIISIKETQLNVHLADYVQGRVDVSQIFDSWDDIKNKKHPLQIFHSKQILPVRILGVHNSRSHRFLPITHSDKVPVFELSAKPQDQTSTELDVLTLDKVKVGSTWLVFVNNVADDCLWVNLSPNVRGRIRTMDVSDDVSHLTDLAKNFPIGSALRARAINVDSAQNRLDLSARSGSTSSPETLNDLSKGMVLPGRVTKVTERQLMIQLSGTICAPVHLIDLADDYSTANPTQYSKNQIVRVCITGIEIPNKKIVLSTRRSRVLSSSLPVKDREITSIAQLKVNDVVRGFIKNVADNGVFIALASNITAFVRVSDLSDSFIKDWKSNFQVDQLVKGKIIAVDALLNHVQMSLKQSVLDKDYKAPLTFADIKVGEVVTGKVRKVEDFGLFIVVDDSANVSGLCHRSEVADQRVADVRKLYEEGDTVKAKVLKIDIVKRRISFGLKASYFETDGDGVDHSDDEEDEGMDGVELAGHDDDNNDDDGDESMDEEEVDLEKVRDMDSDSDVEDSNGVQIEDGMTKRLGTSEEVEGLSTGGFDWSGRTLDQVKTDPQSETDGGISAVKKKRRRKAEIKVDLTGDLDAKGPQSIADFERLLMGQPDSSYLWLSYMAFQLQLSEVANARETAERALQTINIREDAEKMNVWVGLLNLENTYGSEESVEEAFKRACQYNDAQEIHERLISIYIQCGKYEKADGLFQSMIKKFSQDPKVWLNYATFLFDTLSAPDRARDLLPRAMQSLPKYNHLDLTNKFAQLEFRSPNGDAERGRTIFEGLLNTFPKRLDLWNVLLDLEIKQGDQEQVRRLFARVTSSKLKSRKARFFFKRWLQYEEAEGDAKHAVQVKAKAAEYVKQHEAEKAQE</sequence>
<dbReference type="InterPro" id="IPR012340">
    <property type="entry name" value="NA-bd_OB-fold"/>
</dbReference>
<dbReference type="CDD" id="cd05702">
    <property type="entry name" value="S1_Rrp5_repeat_hs11_sc8"/>
    <property type="match status" value="1"/>
</dbReference>
<dbReference type="Gene3D" id="2.40.50.140">
    <property type="entry name" value="Nucleic acid-binding proteins"/>
    <property type="match status" value="12"/>
</dbReference>
<comment type="function">
    <text evidence="8">Involved in the biogenesis of rRNA. Required for the formation of 18S and 5.8S rRNA.</text>
</comment>
<dbReference type="Pfam" id="PF00575">
    <property type="entry name" value="S1"/>
    <property type="match status" value="2"/>
</dbReference>
<dbReference type="PANTHER" id="PTHR23270:SF10">
    <property type="entry name" value="PROTEIN RRP5 HOMOLOG"/>
    <property type="match status" value="1"/>
</dbReference>
<feature type="domain" description="S1 motif" evidence="12">
    <location>
        <begin position="143"/>
        <end position="243"/>
    </location>
</feature>
<dbReference type="InterPro" id="IPR048059">
    <property type="entry name" value="Rrp5_S1_rpt_hs1_sc1"/>
</dbReference>
<dbReference type="Pfam" id="PF24685">
    <property type="entry name" value="OB_RRP5_4th"/>
    <property type="match status" value="1"/>
</dbReference>
<evidence type="ECO:0000256" key="9">
    <source>
        <dbReference type="ARBA" id="ARBA00073619"/>
    </source>
</evidence>
<accession>A0A1W5D5Q4</accession>
<keyword evidence="3" id="KW-0690">Ribosome biogenesis</keyword>
<proteinExistence type="predicted"/>
<dbReference type="CDD" id="cd04461">
    <property type="entry name" value="S1_Rrp5_repeat_hs8_sc7"/>
    <property type="match status" value="1"/>
</dbReference>
<dbReference type="PROSITE" id="PS50126">
    <property type="entry name" value="S1"/>
    <property type="match status" value="12"/>
</dbReference>
<dbReference type="InterPro" id="IPR045209">
    <property type="entry name" value="Rrp5"/>
</dbReference>
<dbReference type="CDD" id="cd05708">
    <property type="entry name" value="S1_Rrp5_repeat_sc12"/>
    <property type="match status" value="1"/>
</dbReference>
<protein>
    <recommendedName>
        <fullName evidence="9">rRNA biogenesis protein RRP5</fullName>
    </recommendedName>
    <alternativeName>
        <fullName evidence="10">Ribosomal RNA-processing protein 5</fullName>
    </alternativeName>
</protein>
<evidence type="ECO:0000256" key="1">
    <source>
        <dbReference type="ARBA" id="ARBA00002863"/>
    </source>
</evidence>
<dbReference type="FunFam" id="2.40.50.140:FF:000103">
    <property type="entry name" value="protein RRP5 homolog"/>
    <property type="match status" value="3"/>
</dbReference>
<feature type="domain" description="S1 motif" evidence="12">
    <location>
        <begin position="933"/>
        <end position="1007"/>
    </location>
</feature>
<feature type="region of interest" description="Disordered" evidence="11">
    <location>
        <begin position="1388"/>
        <end position="1448"/>
    </location>
</feature>
<evidence type="ECO:0000256" key="5">
    <source>
        <dbReference type="ARBA" id="ARBA00022553"/>
    </source>
</evidence>
<keyword evidence="6" id="KW-0677">Repeat</keyword>
<evidence type="ECO:0000259" key="12">
    <source>
        <dbReference type="PROSITE" id="PS50126"/>
    </source>
</evidence>
<keyword evidence="7" id="KW-0539">Nucleus</keyword>
<feature type="domain" description="S1 motif" evidence="12">
    <location>
        <begin position="454"/>
        <end position="529"/>
    </location>
</feature>
<dbReference type="InterPro" id="IPR003107">
    <property type="entry name" value="HAT"/>
</dbReference>
<dbReference type="FunFam" id="1.25.40.10:FF:000467">
    <property type="entry name" value="Putative rRNA biogenesis protein RRP5"/>
    <property type="match status" value="1"/>
</dbReference>
<dbReference type="CDD" id="cd05693">
    <property type="entry name" value="S1_Rrp5_repeat_hs1_sc1"/>
    <property type="match status" value="1"/>
</dbReference>
<feature type="domain" description="S1 motif" evidence="12">
    <location>
        <begin position="1127"/>
        <end position="1196"/>
    </location>
</feature>
<dbReference type="InterPro" id="IPR008847">
    <property type="entry name" value="Suf"/>
</dbReference>
<feature type="domain" description="S1 motif" evidence="12">
    <location>
        <begin position="824"/>
        <end position="893"/>
    </location>
</feature>
<dbReference type="InterPro" id="IPR003029">
    <property type="entry name" value="S1_domain"/>
</dbReference>
<dbReference type="SMART" id="SM00316">
    <property type="entry name" value="S1"/>
    <property type="match status" value="12"/>
</dbReference>
<dbReference type="SUPFAM" id="SSF50249">
    <property type="entry name" value="Nucleic acid-binding proteins"/>
    <property type="match status" value="12"/>
</dbReference>
<dbReference type="InterPro" id="IPR011990">
    <property type="entry name" value="TPR-like_helical_dom_sf"/>
</dbReference>
<dbReference type="GO" id="GO:0006364">
    <property type="term" value="P:rRNA processing"/>
    <property type="evidence" value="ECO:0007669"/>
    <property type="project" value="UniProtKB-KW"/>
</dbReference>
<evidence type="ECO:0000256" key="3">
    <source>
        <dbReference type="ARBA" id="ARBA00022517"/>
    </source>
</evidence>
<dbReference type="CDD" id="cd05703">
    <property type="entry name" value="S1_Rrp5_repeat_hs12_sc9"/>
    <property type="match status" value="1"/>
</dbReference>
<dbReference type="CDD" id="cd05697">
    <property type="entry name" value="S1_Rrp5_repeat_hs5"/>
    <property type="match status" value="1"/>
</dbReference>
<feature type="domain" description="S1 motif" evidence="12">
    <location>
        <begin position="640"/>
        <end position="709"/>
    </location>
</feature>
<dbReference type="CDD" id="cd05707">
    <property type="entry name" value="S1_Rrp5_repeat_sc11"/>
    <property type="match status" value="1"/>
</dbReference>
<feature type="compositionally biased region" description="Acidic residues" evidence="11">
    <location>
        <begin position="1414"/>
        <end position="1430"/>
    </location>
</feature>
<feature type="compositionally biased region" description="Basic and acidic residues" evidence="11">
    <location>
        <begin position="1"/>
        <end position="12"/>
    </location>
</feature>
<dbReference type="PANTHER" id="PTHR23270">
    <property type="entry name" value="PROGRAMMED CELL DEATH PROTEIN 11 PRE-RRNA PROCESSING PROTEIN RRP5"/>
    <property type="match status" value="1"/>
</dbReference>
<evidence type="ECO:0000256" key="8">
    <source>
        <dbReference type="ARBA" id="ARBA00055575"/>
    </source>
</evidence>
<feature type="domain" description="S1 motif" evidence="12">
    <location>
        <begin position="1221"/>
        <end position="1290"/>
    </location>
</feature>
<dbReference type="InterPro" id="IPR057302">
    <property type="entry name" value="Rrp5_S1"/>
</dbReference>
<feature type="domain" description="S1 motif" evidence="12">
    <location>
        <begin position="546"/>
        <end position="620"/>
    </location>
</feature>
<feature type="compositionally biased region" description="Acidic residues" evidence="11">
    <location>
        <begin position="1388"/>
        <end position="1404"/>
    </location>
</feature>
<evidence type="ECO:0000256" key="10">
    <source>
        <dbReference type="ARBA" id="ARBA00076674"/>
    </source>
</evidence>
<comment type="function">
    <text evidence="1">Component of the cleavage factor IA (CFIA) complex, which is involved in the endonucleolytic cleavage during polyadenylation-dependent pre-mRNA 3'-end formation.</text>
</comment>
<evidence type="ECO:0000256" key="2">
    <source>
        <dbReference type="ARBA" id="ARBA00004604"/>
    </source>
</evidence>
<dbReference type="GO" id="GO:0003723">
    <property type="term" value="F:RNA binding"/>
    <property type="evidence" value="ECO:0007669"/>
    <property type="project" value="TreeGrafter"/>
</dbReference>
<keyword evidence="14" id="KW-1185">Reference proteome</keyword>
<feature type="domain" description="S1 motif" evidence="12">
    <location>
        <begin position="1040"/>
        <end position="1111"/>
    </location>
</feature>
<feature type="region of interest" description="Disordered" evidence="11">
    <location>
        <begin position="76"/>
        <end position="117"/>
    </location>
</feature>
<keyword evidence="4" id="KW-0698">rRNA processing</keyword>
<feature type="domain" description="S1 motif" evidence="12">
    <location>
        <begin position="1310"/>
        <end position="1381"/>
    </location>
</feature>
<dbReference type="EMBL" id="FWEW01002370">
    <property type="protein sequence ID" value="SLM38330.1"/>
    <property type="molecule type" value="Genomic_DNA"/>
</dbReference>
<reference evidence="14" key="1">
    <citation type="submission" date="2017-03" db="EMBL/GenBank/DDBJ databases">
        <authorList>
            <person name="Sharma R."/>
            <person name="Thines M."/>
        </authorList>
    </citation>
    <scope>NUCLEOTIDE SEQUENCE [LARGE SCALE GENOMIC DNA]</scope>
</reference>
<dbReference type="SMART" id="SM00386">
    <property type="entry name" value="HAT"/>
    <property type="match status" value="4"/>
</dbReference>
<dbReference type="FunFam" id="2.40.50.140:FF:000155">
    <property type="entry name" value="rRNA biogenesis protein RRP5"/>
    <property type="match status" value="1"/>
</dbReference>
<name>A0A1W5D5Q4_9LECA</name>
<dbReference type="SUPFAM" id="SSF48452">
    <property type="entry name" value="TPR-like"/>
    <property type="match status" value="1"/>
</dbReference>
<feature type="region of interest" description="Disordered" evidence="11">
    <location>
        <begin position="1"/>
        <end position="53"/>
    </location>
</feature>
<dbReference type="FunFam" id="2.40.50.140:FF:000278">
    <property type="entry name" value="rRNA biogenesis protein rrp5"/>
    <property type="match status" value="1"/>
</dbReference>
<evidence type="ECO:0000256" key="11">
    <source>
        <dbReference type="SAM" id="MobiDB-lite"/>
    </source>
</evidence>
<dbReference type="CDD" id="cd05698">
    <property type="entry name" value="S1_Rrp5_repeat_hs6_sc5"/>
    <property type="match status" value="1"/>
</dbReference>
<feature type="domain" description="S1 motif" evidence="12">
    <location>
        <begin position="254"/>
        <end position="328"/>
    </location>
</feature>
<dbReference type="InterPro" id="IPR048058">
    <property type="entry name" value="Rrp5_S1_rpt_hs11_sc8"/>
</dbReference>
<dbReference type="FunFam" id="2.40.50.140:FF:000196">
    <property type="entry name" value="rRNA biogenesis protein RRP5"/>
    <property type="match status" value="1"/>
</dbReference>
<dbReference type="Pfam" id="PF23459">
    <property type="entry name" value="S1_RRP5"/>
    <property type="match status" value="5"/>
</dbReference>
<evidence type="ECO:0000256" key="4">
    <source>
        <dbReference type="ARBA" id="ARBA00022552"/>
    </source>
</evidence>
<evidence type="ECO:0000313" key="13">
    <source>
        <dbReference type="EMBL" id="SLM38330.1"/>
    </source>
</evidence>